<accession>W9GNY1</accession>
<protein>
    <recommendedName>
        <fullName evidence="5">ROS/MUCR transcriptional regulator protein</fullName>
    </recommendedName>
</protein>
<dbReference type="EMBL" id="AWQS01000032">
    <property type="protein sequence ID" value="EWT06797.1"/>
    <property type="molecule type" value="Genomic_DNA"/>
</dbReference>
<reference evidence="4" key="1">
    <citation type="submission" date="2013-08" db="EMBL/GenBank/DDBJ databases">
        <title>Intrasporangium oryzae NRRL B-24470.</title>
        <authorList>
            <person name="Liu H."/>
            <person name="Wang G."/>
        </authorList>
    </citation>
    <scope>NUCLEOTIDE SEQUENCE [LARGE SCALE GENOMIC DNA]</scope>
    <source>
        <strain evidence="4">Q5-1</strain>
    </source>
</reference>
<comment type="similarity">
    <text evidence="1">Belongs to the ros/MucR family.</text>
</comment>
<dbReference type="InterPro" id="IPR041920">
    <property type="entry name" value="ROS/MUCR_sf"/>
</dbReference>
<dbReference type="Pfam" id="PF05443">
    <property type="entry name" value="ROS_MUCR"/>
    <property type="match status" value="1"/>
</dbReference>
<feature type="region of interest" description="Disordered" evidence="2">
    <location>
        <begin position="1"/>
        <end position="27"/>
    </location>
</feature>
<dbReference type="SUPFAM" id="SSF160904">
    <property type="entry name" value="Jann2411-like"/>
    <property type="match status" value="1"/>
</dbReference>
<evidence type="ECO:0000313" key="4">
    <source>
        <dbReference type="Proteomes" id="UP000019494"/>
    </source>
</evidence>
<evidence type="ECO:0000313" key="3">
    <source>
        <dbReference type="EMBL" id="EWT06797.1"/>
    </source>
</evidence>
<organism evidence="3 4">
    <name type="scientific">Intrasporangium chromatireducens Q5-1</name>
    <dbReference type="NCBI Taxonomy" id="584657"/>
    <lineage>
        <taxon>Bacteria</taxon>
        <taxon>Bacillati</taxon>
        <taxon>Actinomycetota</taxon>
        <taxon>Actinomycetes</taxon>
        <taxon>Micrococcales</taxon>
        <taxon>Intrasporangiaceae</taxon>
        <taxon>Intrasporangium</taxon>
    </lineage>
</organism>
<dbReference type="Proteomes" id="UP000019494">
    <property type="component" value="Unassembled WGS sequence"/>
</dbReference>
<name>W9GNY1_9MICO</name>
<comment type="caution">
    <text evidence="3">The sequence shown here is derived from an EMBL/GenBank/DDBJ whole genome shotgun (WGS) entry which is preliminary data.</text>
</comment>
<keyword evidence="4" id="KW-1185">Reference proteome</keyword>
<evidence type="ECO:0008006" key="5">
    <source>
        <dbReference type="Google" id="ProtNLM"/>
    </source>
</evidence>
<dbReference type="GO" id="GO:0003677">
    <property type="term" value="F:DNA binding"/>
    <property type="evidence" value="ECO:0007669"/>
    <property type="project" value="InterPro"/>
</dbReference>
<dbReference type="AlphaFoldDB" id="W9GNY1"/>
<proteinExistence type="inferred from homology"/>
<dbReference type="InterPro" id="IPR023286">
    <property type="entry name" value="ABATE_dom_sf"/>
</dbReference>
<feature type="compositionally biased region" description="Gly residues" evidence="2">
    <location>
        <begin position="12"/>
        <end position="24"/>
    </location>
</feature>
<feature type="compositionally biased region" description="Polar residues" evidence="2">
    <location>
        <begin position="1"/>
        <end position="11"/>
    </location>
</feature>
<dbReference type="RefSeq" id="WP_034714672.1">
    <property type="nucleotide sequence ID" value="NZ_AWQS01000032.1"/>
</dbReference>
<gene>
    <name evidence="3" type="ORF">N864_16770</name>
</gene>
<dbReference type="Gene3D" id="1.10.10.1550">
    <property type="entry name" value="ROS/MUCR transcriptional regulator protein"/>
    <property type="match status" value="1"/>
</dbReference>
<dbReference type="GO" id="GO:0006355">
    <property type="term" value="P:regulation of DNA-templated transcription"/>
    <property type="evidence" value="ECO:0007669"/>
    <property type="project" value="InterPro"/>
</dbReference>
<dbReference type="OrthoDB" id="3527949at2"/>
<dbReference type="InterPro" id="IPR008807">
    <property type="entry name" value="ROS_MUCR"/>
</dbReference>
<evidence type="ECO:0000256" key="1">
    <source>
        <dbReference type="ARBA" id="ARBA00007031"/>
    </source>
</evidence>
<feature type="compositionally biased region" description="Polar residues" evidence="2">
    <location>
        <begin position="209"/>
        <end position="219"/>
    </location>
</feature>
<dbReference type="GO" id="GO:0008270">
    <property type="term" value="F:zinc ion binding"/>
    <property type="evidence" value="ECO:0007669"/>
    <property type="project" value="InterPro"/>
</dbReference>
<sequence>MDAVTGQPTTGGQRGLGEPDGFGRYGVPEQTEDGLVCHECGQAHQHLGLHVARAHGVTAAAYRDAHGLKRSRGLVASAVREKIAQNARQRYSDGGSERLKAVRDPTAATAARQALARPRSAEAAAILAAAATRPRPHTRTGRVVVCQSCGAEFCPLVGAKRRRFCSRSCASRHNRAQARSSTPGPSRVKPGPGALPGGSGSSANGGRCTDTSTAGAHNR</sequence>
<evidence type="ECO:0000256" key="2">
    <source>
        <dbReference type="SAM" id="MobiDB-lite"/>
    </source>
</evidence>
<feature type="region of interest" description="Disordered" evidence="2">
    <location>
        <begin position="171"/>
        <end position="219"/>
    </location>
</feature>